<keyword evidence="4" id="KW-1185">Reference proteome</keyword>
<keyword evidence="2" id="KW-1133">Transmembrane helix</keyword>
<feature type="compositionally biased region" description="Basic and acidic residues" evidence="1">
    <location>
        <begin position="120"/>
        <end position="129"/>
    </location>
</feature>
<feature type="region of interest" description="Disordered" evidence="1">
    <location>
        <begin position="93"/>
        <end position="151"/>
    </location>
</feature>
<feature type="compositionally biased region" description="Low complexity" evidence="1">
    <location>
        <begin position="130"/>
        <end position="151"/>
    </location>
</feature>
<name>A0ABR3F836_9AGAR</name>
<keyword evidence="2" id="KW-0472">Membrane</keyword>
<sequence>MQDRRPKTVPDISIADGAPANSSDQAQGESSPRPNTKAIIIGSVIGGIVAIALLLLFLILCRRRTAQRRNAIGEGVFHKDKIIVGRRVSSDGTGAGVRFAQRGENAGRKDLGPDSPSTPLREDFEDRQSATDSHYSADSAAASRAGSGIDSGLPVIGSTPLGTMFGSGRLVESSAPLIPTSGSPTALRSPSRARTDRQMLIEQKILELQGQLITAKGSEQEKTRVRAMLRERIEKVSELRESDWALHEGNTGDDVPEILRG</sequence>
<evidence type="ECO:0000313" key="3">
    <source>
        <dbReference type="EMBL" id="KAL0571327.1"/>
    </source>
</evidence>
<evidence type="ECO:0000256" key="1">
    <source>
        <dbReference type="SAM" id="MobiDB-lite"/>
    </source>
</evidence>
<feature type="transmembrane region" description="Helical" evidence="2">
    <location>
        <begin position="38"/>
        <end position="60"/>
    </location>
</feature>
<dbReference type="EMBL" id="JBAHYK010000786">
    <property type="protein sequence ID" value="KAL0571327.1"/>
    <property type="molecule type" value="Genomic_DNA"/>
</dbReference>
<gene>
    <name evidence="3" type="ORF">V5O48_010638</name>
</gene>
<dbReference type="Proteomes" id="UP001465976">
    <property type="component" value="Unassembled WGS sequence"/>
</dbReference>
<evidence type="ECO:0000313" key="4">
    <source>
        <dbReference type="Proteomes" id="UP001465976"/>
    </source>
</evidence>
<evidence type="ECO:0000256" key="2">
    <source>
        <dbReference type="SAM" id="Phobius"/>
    </source>
</evidence>
<comment type="caution">
    <text evidence="3">The sequence shown here is derived from an EMBL/GenBank/DDBJ whole genome shotgun (WGS) entry which is preliminary data.</text>
</comment>
<proteinExistence type="predicted"/>
<accession>A0ABR3F836</accession>
<keyword evidence="2" id="KW-0812">Transmembrane</keyword>
<protein>
    <submittedName>
        <fullName evidence="3">Uncharacterized protein</fullName>
    </submittedName>
</protein>
<reference evidence="3 4" key="1">
    <citation type="submission" date="2024-02" db="EMBL/GenBank/DDBJ databases">
        <title>A draft genome for the cacao thread blight pathogen Marasmius crinis-equi.</title>
        <authorList>
            <person name="Cohen S.P."/>
            <person name="Baruah I.K."/>
            <person name="Amoako-Attah I."/>
            <person name="Bukari Y."/>
            <person name="Meinhardt L.W."/>
            <person name="Bailey B.A."/>
        </authorList>
    </citation>
    <scope>NUCLEOTIDE SEQUENCE [LARGE SCALE GENOMIC DNA]</scope>
    <source>
        <strain evidence="3 4">GH-76</strain>
    </source>
</reference>
<feature type="compositionally biased region" description="Polar residues" evidence="1">
    <location>
        <begin position="20"/>
        <end position="34"/>
    </location>
</feature>
<organism evidence="3 4">
    <name type="scientific">Marasmius crinis-equi</name>
    <dbReference type="NCBI Taxonomy" id="585013"/>
    <lineage>
        <taxon>Eukaryota</taxon>
        <taxon>Fungi</taxon>
        <taxon>Dikarya</taxon>
        <taxon>Basidiomycota</taxon>
        <taxon>Agaricomycotina</taxon>
        <taxon>Agaricomycetes</taxon>
        <taxon>Agaricomycetidae</taxon>
        <taxon>Agaricales</taxon>
        <taxon>Marasmiineae</taxon>
        <taxon>Marasmiaceae</taxon>
        <taxon>Marasmius</taxon>
    </lineage>
</organism>
<feature type="region of interest" description="Disordered" evidence="1">
    <location>
        <begin position="1"/>
        <end position="34"/>
    </location>
</feature>